<dbReference type="InterPro" id="IPR036005">
    <property type="entry name" value="Creatinase/aminopeptidase-like"/>
</dbReference>
<comment type="cofactor">
    <cofactor evidence="1">
        <name>Mn(2+)</name>
        <dbReference type="ChEBI" id="CHEBI:29035"/>
    </cofactor>
</comment>
<evidence type="ECO:0000256" key="3">
    <source>
        <dbReference type="ARBA" id="ARBA00022723"/>
    </source>
</evidence>
<dbReference type="AlphaFoldDB" id="A0A9P8TPC5"/>
<accession>A0A9P8TPC5</accession>
<evidence type="ECO:0000313" key="7">
    <source>
        <dbReference type="EMBL" id="KAH3686266.1"/>
    </source>
</evidence>
<dbReference type="GO" id="GO:0006508">
    <property type="term" value="P:proteolysis"/>
    <property type="evidence" value="ECO:0007669"/>
    <property type="project" value="TreeGrafter"/>
</dbReference>
<dbReference type="Gene3D" id="3.40.350.10">
    <property type="entry name" value="Creatinase/prolidase N-terminal domain"/>
    <property type="match status" value="1"/>
</dbReference>
<dbReference type="OrthoDB" id="10261878at2759"/>
<dbReference type="Pfam" id="PF05195">
    <property type="entry name" value="AMP_N"/>
    <property type="match status" value="1"/>
</dbReference>
<evidence type="ECO:0000256" key="1">
    <source>
        <dbReference type="ARBA" id="ARBA00001936"/>
    </source>
</evidence>
<keyword evidence="8" id="KW-1185">Reference proteome</keyword>
<dbReference type="EMBL" id="JAEUBG010001492">
    <property type="protein sequence ID" value="KAH3686266.1"/>
    <property type="molecule type" value="Genomic_DNA"/>
</dbReference>
<dbReference type="PANTHER" id="PTHR43226">
    <property type="entry name" value="XAA-PRO AMINOPEPTIDASE 3"/>
    <property type="match status" value="1"/>
</dbReference>
<organism evidence="7 8">
    <name type="scientific">Wickerhamomyces pijperi</name>
    <name type="common">Yeast</name>
    <name type="synonym">Pichia pijperi</name>
    <dbReference type="NCBI Taxonomy" id="599730"/>
    <lineage>
        <taxon>Eukaryota</taxon>
        <taxon>Fungi</taxon>
        <taxon>Dikarya</taxon>
        <taxon>Ascomycota</taxon>
        <taxon>Saccharomycotina</taxon>
        <taxon>Saccharomycetes</taxon>
        <taxon>Phaffomycetales</taxon>
        <taxon>Wickerhamomycetaceae</taxon>
        <taxon>Wickerhamomyces</taxon>
    </lineage>
</organism>
<dbReference type="GO" id="GO:0070006">
    <property type="term" value="F:metalloaminopeptidase activity"/>
    <property type="evidence" value="ECO:0007669"/>
    <property type="project" value="InterPro"/>
</dbReference>
<dbReference type="CDD" id="cd01087">
    <property type="entry name" value="Prolidase"/>
    <property type="match status" value="1"/>
</dbReference>
<dbReference type="PANTHER" id="PTHR43226:SF1">
    <property type="entry name" value="XAA-PRO DIPEPTIDASE"/>
    <property type="match status" value="1"/>
</dbReference>
<evidence type="ECO:0000256" key="2">
    <source>
        <dbReference type="ARBA" id="ARBA00008766"/>
    </source>
</evidence>
<dbReference type="SUPFAM" id="SSF53092">
    <property type="entry name" value="Creatinase/prolidase N-terminal domain"/>
    <property type="match status" value="1"/>
</dbReference>
<feature type="domain" description="Aminopeptidase P N-terminal" evidence="6">
    <location>
        <begin position="7"/>
        <end position="140"/>
    </location>
</feature>
<gene>
    <name evidence="7" type="ORF">WICPIJ_002763</name>
</gene>
<dbReference type="InterPro" id="IPR000994">
    <property type="entry name" value="Pept_M24"/>
</dbReference>
<comment type="caution">
    <text evidence="7">The sequence shown here is derived from an EMBL/GenBank/DDBJ whole genome shotgun (WGS) entry which is preliminary data.</text>
</comment>
<reference evidence="7" key="2">
    <citation type="submission" date="2021-01" db="EMBL/GenBank/DDBJ databases">
        <authorList>
            <person name="Schikora-Tamarit M.A."/>
        </authorList>
    </citation>
    <scope>NUCLEOTIDE SEQUENCE</scope>
    <source>
        <strain evidence="7">CBS2887</strain>
    </source>
</reference>
<keyword evidence="5" id="KW-0464">Manganese</keyword>
<evidence type="ECO:0000313" key="8">
    <source>
        <dbReference type="Proteomes" id="UP000774326"/>
    </source>
</evidence>
<reference evidence="7" key="1">
    <citation type="journal article" date="2021" name="Open Biol.">
        <title>Shared evolutionary footprints suggest mitochondrial oxidative damage underlies multiple complex I losses in fungi.</title>
        <authorList>
            <person name="Schikora-Tamarit M.A."/>
            <person name="Marcet-Houben M."/>
            <person name="Nosek J."/>
            <person name="Gabaldon T."/>
        </authorList>
    </citation>
    <scope>NUCLEOTIDE SEQUENCE</scope>
    <source>
        <strain evidence="7">CBS2887</strain>
    </source>
</reference>
<dbReference type="Proteomes" id="UP000774326">
    <property type="component" value="Unassembled WGS sequence"/>
</dbReference>
<comment type="similarity">
    <text evidence="2">Belongs to the peptidase M24B family.</text>
</comment>
<proteinExistence type="inferred from homology"/>
<sequence>MSQFLKYPAKLHARNVAKHLRTKISDLSSHAIFLSGSTQESYKYSDTAKPFRQERYFYYLSGFNFPSGHVYYDISKDELTLFLPQIDYDDVMWSGFPISIEESLKKYDVDNVLYEDKIESYLNKHKHNLTVDIEQVTNARYSASLSRSEDLFYALDEARLIKDEYEIAMMRKAAKITDNSHLAVMSALPIEKNEGHIHAEFLYHSLRQGSKHQSYDPICCSGPNCGVLHYVKNDEGLEERQSILIDAGAEWENYTSDVTRCFPINGEWSKEHLTVYNIVLKMQKETMAMIKPGASWDEIHLSAHKILIEEFIKFGLFHNGTAEEIYQSGVSTVFFPHGLGHLLGMDTHDVGGYPNYEDADVKLRYLRLRRLLQKGMVVTDEPGCYFNPYLIELGMKDPTQAKFINKVEVDKYLPVGGVRIEDDILVTENGFENLTGITSDPLEIAKIVKDGIAKGRDHFHNLV</sequence>
<dbReference type="SMART" id="SM01011">
    <property type="entry name" value="AMP_N"/>
    <property type="match status" value="1"/>
</dbReference>
<evidence type="ECO:0000256" key="5">
    <source>
        <dbReference type="ARBA" id="ARBA00023211"/>
    </source>
</evidence>
<dbReference type="InterPro" id="IPR052433">
    <property type="entry name" value="X-Pro_dipept-like"/>
</dbReference>
<keyword evidence="3" id="KW-0479">Metal-binding</keyword>
<dbReference type="Gene3D" id="3.90.230.10">
    <property type="entry name" value="Creatinase/methionine aminopeptidase superfamily"/>
    <property type="match status" value="1"/>
</dbReference>
<evidence type="ECO:0000256" key="4">
    <source>
        <dbReference type="ARBA" id="ARBA00022801"/>
    </source>
</evidence>
<dbReference type="InterPro" id="IPR007865">
    <property type="entry name" value="Aminopep_P_N"/>
</dbReference>
<dbReference type="Pfam" id="PF00557">
    <property type="entry name" value="Peptidase_M24"/>
    <property type="match status" value="1"/>
</dbReference>
<dbReference type="SUPFAM" id="SSF55920">
    <property type="entry name" value="Creatinase/aminopeptidase"/>
    <property type="match status" value="1"/>
</dbReference>
<protein>
    <recommendedName>
        <fullName evidence="6">Aminopeptidase P N-terminal domain-containing protein</fullName>
    </recommendedName>
</protein>
<evidence type="ECO:0000259" key="6">
    <source>
        <dbReference type="SMART" id="SM01011"/>
    </source>
</evidence>
<dbReference type="InterPro" id="IPR029149">
    <property type="entry name" value="Creatin/AminoP/Spt16_N"/>
</dbReference>
<name>A0A9P8TPC5_WICPI</name>
<keyword evidence="4" id="KW-0378">Hydrolase</keyword>
<dbReference type="GO" id="GO:0030145">
    <property type="term" value="F:manganese ion binding"/>
    <property type="evidence" value="ECO:0007669"/>
    <property type="project" value="InterPro"/>
</dbReference>